<dbReference type="InterPro" id="IPR000157">
    <property type="entry name" value="TIR_dom"/>
</dbReference>
<comment type="caution">
    <text evidence="2">The sequence shown here is derived from an EMBL/GenBank/DDBJ whole genome shotgun (WGS) entry which is preliminary data.</text>
</comment>
<protein>
    <recommendedName>
        <fullName evidence="1">TIR domain-containing protein</fullName>
    </recommendedName>
</protein>
<sequence>MEQVWPSPGSINVFISSVPPREKALRRSLITALSPLVRQALITLWSDENVLGGQQSEQEITHHLNAAQLILLLVSPDCIDSRFWNQQMAVIMAREAHGDVQVIPVLLRPTVGWQDAPFGHLPTLPADGKPVVAYRPRDEGWYEIARSIHRLVAHVQQVPPAIISRRLRTQPPVPHPSASVPRPQLVVDIYQQLTSPTTSALVLTGIGGLGKSVLAIQVCHFVEEQRRAGHGPFLSPALWLDIDATTSLQEVLITLCEASGAALPALQTMSVYDLVAALLQLVQNNPQPRLIIINQLEHWLDPQTRYPLAQHAGVGEWLELLNTQPCASRILFTSRIYPHGKQQHLDAYVQRFVPAGLTVAEGLQLFRLGNIAETDQDLAAVVASYQGHPLALALLRDILKENRSLSLATLLQDLAYKQLWVNDMAENILQYIYTQQLNQEQRELLQAFAIYRLAVPLQAAQSIVHRRITMPVSRTGAVLRVLLDQDLLQATGNLEYRLQPVLRDFVQAWENENDPGLDAEKRRQVHQIAASYYQERFSDATRRMSQPHINDFRLILEAAWHYCQADQPAEAYQLIHREQLFLYFHRWGGNSLLLELYELLLPAEKWHAAPLTAGQVNHEMGSIQSALGNKHEAQLYYERALPLLRQAEQPVVLAEALNDLGMVYRALNQEALAEQCYREAWVLCEEAGKHFPQRGITLNNMGRLLYERGRQHQQRRQKAQARELFQEALARYEQALAAHQSNNQPEERGWTLLNLGDVYMALNQHEKAHNNYWQALQQFRGFGERRGEGTVLNNLGVLLAYDRAKKDQALACYVQAIHIFRAVGDRWQEEKTLRNLGRWLLIYVPEQEPSRTQGYISGLACFFAARAVFKKQHTTRDTFIPDWLLASLRQELGAQKVEELVKDAETRSSQIVGELLHMPHDFV</sequence>
<proteinExistence type="predicted"/>
<dbReference type="Gene3D" id="3.40.50.300">
    <property type="entry name" value="P-loop containing nucleotide triphosphate hydrolases"/>
    <property type="match status" value="1"/>
</dbReference>
<dbReference type="PANTHER" id="PTHR10098:SF108">
    <property type="entry name" value="TETRATRICOPEPTIDE REPEAT PROTEIN 28"/>
    <property type="match status" value="1"/>
</dbReference>
<dbReference type="AlphaFoldDB" id="A0A401ZMM8"/>
<dbReference type="SMART" id="SM00255">
    <property type="entry name" value="TIR"/>
    <property type="match status" value="1"/>
</dbReference>
<dbReference type="InterPro" id="IPR035897">
    <property type="entry name" value="Toll_tir_struct_dom_sf"/>
</dbReference>
<dbReference type="Pfam" id="PF13424">
    <property type="entry name" value="TPR_12"/>
    <property type="match status" value="1"/>
</dbReference>
<gene>
    <name evidence="2" type="ORF">KDAU_54480</name>
</gene>
<dbReference type="EMBL" id="BIFQ01000002">
    <property type="protein sequence ID" value="GCE08119.1"/>
    <property type="molecule type" value="Genomic_DNA"/>
</dbReference>
<dbReference type="InterPro" id="IPR027417">
    <property type="entry name" value="P-loop_NTPase"/>
</dbReference>
<dbReference type="SMART" id="SM00028">
    <property type="entry name" value="TPR"/>
    <property type="match status" value="5"/>
</dbReference>
<evidence type="ECO:0000313" key="3">
    <source>
        <dbReference type="Proteomes" id="UP000287224"/>
    </source>
</evidence>
<dbReference type="Gene3D" id="3.40.50.10140">
    <property type="entry name" value="Toll/interleukin-1 receptor homology (TIR) domain"/>
    <property type="match status" value="1"/>
</dbReference>
<dbReference type="Pfam" id="PF13181">
    <property type="entry name" value="TPR_8"/>
    <property type="match status" value="1"/>
</dbReference>
<dbReference type="GO" id="GO:0007165">
    <property type="term" value="P:signal transduction"/>
    <property type="evidence" value="ECO:0007669"/>
    <property type="project" value="InterPro"/>
</dbReference>
<dbReference type="InterPro" id="IPR011990">
    <property type="entry name" value="TPR-like_helical_dom_sf"/>
</dbReference>
<name>A0A401ZMM8_9CHLR</name>
<evidence type="ECO:0000313" key="2">
    <source>
        <dbReference type="EMBL" id="GCE08119.1"/>
    </source>
</evidence>
<dbReference type="InterPro" id="IPR019734">
    <property type="entry name" value="TPR_rpt"/>
</dbReference>
<accession>A0A401ZMM8</accession>
<dbReference type="PANTHER" id="PTHR10098">
    <property type="entry name" value="RAPSYN-RELATED"/>
    <property type="match status" value="1"/>
</dbReference>
<feature type="domain" description="TIR" evidence="1">
    <location>
        <begin position="10"/>
        <end position="151"/>
    </location>
</feature>
<dbReference type="Pfam" id="PF13374">
    <property type="entry name" value="TPR_10"/>
    <property type="match status" value="1"/>
</dbReference>
<keyword evidence="3" id="KW-1185">Reference proteome</keyword>
<dbReference type="SUPFAM" id="SSF52200">
    <property type="entry name" value="Toll/Interleukin receptor TIR domain"/>
    <property type="match status" value="1"/>
</dbReference>
<evidence type="ECO:0000259" key="1">
    <source>
        <dbReference type="SMART" id="SM00255"/>
    </source>
</evidence>
<reference evidence="3" key="1">
    <citation type="submission" date="2018-12" db="EMBL/GenBank/DDBJ databases">
        <title>Tengunoibacter tsumagoiensis gen. nov., sp. nov., Dictyobacter kobayashii sp. nov., D. alpinus sp. nov., and D. joshuensis sp. nov. and description of Dictyobacteraceae fam. nov. within the order Ktedonobacterales isolated from Tengu-no-mugimeshi.</title>
        <authorList>
            <person name="Wang C.M."/>
            <person name="Zheng Y."/>
            <person name="Sakai Y."/>
            <person name="Toyoda A."/>
            <person name="Minakuchi Y."/>
            <person name="Abe K."/>
            <person name="Yokota A."/>
            <person name="Yabe S."/>
        </authorList>
    </citation>
    <scope>NUCLEOTIDE SEQUENCE [LARGE SCALE GENOMIC DNA]</scope>
    <source>
        <strain evidence="3">S-27</strain>
    </source>
</reference>
<dbReference type="Proteomes" id="UP000287224">
    <property type="component" value="Unassembled WGS sequence"/>
</dbReference>
<dbReference type="SUPFAM" id="SSF48452">
    <property type="entry name" value="TPR-like"/>
    <property type="match status" value="2"/>
</dbReference>
<dbReference type="SUPFAM" id="SSF52540">
    <property type="entry name" value="P-loop containing nucleoside triphosphate hydrolases"/>
    <property type="match status" value="1"/>
</dbReference>
<dbReference type="Gene3D" id="1.25.40.10">
    <property type="entry name" value="Tetratricopeptide repeat domain"/>
    <property type="match status" value="1"/>
</dbReference>
<organism evidence="2 3">
    <name type="scientific">Dictyobacter aurantiacus</name>
    <dbReference type="NCBI Taxonomy" id="1936993"/>
    <lineage>
        <taxon>Bacteria</taxon>
        <taxon>Bacillati</taxon>
        <taxon>Chloroflexota</taxon>
        <taxon>Ktedonobacteria</taxon>
        <taxon>Ktedonobacterales</taxon>
        <taxon>Dictyobacteraceae</taxon>
        <taxon>Dictyobacter</taxon>
    </lineage>
</organism>